<dbReference type="OrthoDB" id="4483469at2"/>
<accession>A0A1H7NSH8</accession>
<keyword evidence="1" id="KW-0732">Signal</keyword>
<dbReference type="Proteomes" id="UP000198677">
    <property type="component" value="Unassembled WGS sequence"/>
</dbReference>
<dbReference type="RefSeq" id="WP_072751674.1">
    <property type="nucleotide sequence ID" value="NZ_FOAW01000007.1"/>
</dbReference>
<evidence type="ECO:0000313" key="3">
    <source>
        <dbReference type="Proteomes" id="UP000198677"/>
    </source>
</evidence>
<sequence length="121" mass="12979">MRFLKLAATAAALIAVPAVLAAPAAQALTPRTVFGTVSCKQGPRNSPPVAVWVVVEKGESGWAELDNPVGGHGWMREYSYTSYDAERFRLVVACGGTAEQAERAVVTGWMKSGRHNLTMNF</sequence>
<keyword evidence="3" id="KW-1185">Reference proteome</keyword>
<feature type="chain" id="PRO_5038654199" description="Ig-like domain-containing protein" evidence="1">
    <location>
        <begin position="22"/>
        <end position="121"/>
    </location>
</feature>
<name>A0A1H7NSH8_9NOCA</name>
<evidence type="ECO:0000313" key="2">
    <source>
        <dbReference type="EMBL" id="SEL25947.1"/>
    </source>
</evidence>
<organism evidence="2 3">
    <name type="scientific">Rhodococcus maanshanensis</name>
    <dbReference type="NCBI Taxonomy" id="183556"/>
    <lineage>
        <taxon>Bacteria</taxon>
        <taxon>Bacillati</taxon>
        <taxon>Actinomycetota</taxon>
        <taxon>Actinomycetes</taxon>
        <taxon>Mycobacteriales</taxon>
        <taxon>Nocardiaceae</taxon>
        <taxon>Rhodococcus</taxon>
    </lineage>
</organism>
<gene>
    <name evidence="2" type="ORF">SAMN05444583_107118</name>
</gene>
<dbReference type="AlphaFoldDB" id="A0A1H7NSH8"/>
<evidence type="ECO:0000256" key="1">
    <source>
        <dbReference type="SAM" id="SignalP"/>
    </source>
</evidence>
<reference evidence="3" key="1">
    <citation type="submission" date="2016-10" db="EMBL/GenBank/DDBJ databases">
        <authorList>
            <person name="Varghese N."/>
            <person name="Submissions S."/>
        </authorList>
    </citation>
    <scope>NUCLEOTIDE SEQUENCE [LARGE SCALE GENOMIC DNA]</scope>
    <source>
        <strain evidence="3">DSM 44675</strain>
    </source>
</reference>
<evidence type="ECO:0008006" key="4">
    <source>
        <dbReference type="Google" id="ProtNLM"/>
    </source>
</evidence>
<feature type="signal peptide" evidence="1">
    <location>
        <begin position="1"/>
        <end position="21"/>
    </location>
</feature>
<dbReference type="EMBL" id="FOAW01000007">
    <property type="protein sequence ID" value="SEL25947.1"/>
    <property type="molecule type" value="Genomic_DNA"/>
</dbReference>
<protein>
    <recommendedName>
        <fullName evidence="4">Ig-like domain-containing protein</fullName>
    </recommendedName>
</protein>
<proteinExistence type="predicted"/>